<proteinExistence type="predicted"/>
<dbReference type="EMBL" id="MNYY01000127">
    <property type="protein sequence ID" value="OIP68040.1"/>
    <property type="molecule type" value="Genomic_DNA"/>
</dbReference>
<sequence length="144" mass="16393">MALSSQNLHIITNNIYMAVELMSIYKIDLVLLGGNIRHGYFSTIGPLAEKMLSNIKVNKFFFSCTMLDENGIYESNILEGNIKVKMFENSRLHYLLVDSTKFDKASIFRTTGIENIDALITDKPLPNEYLDILKDKNIEIITPV</sequence>
<protein>
    <recommendedName>
        <fullName evidence="1">DeoR-like transcriptional repressor C-terminal sensor domain-containing protein</fullName>
    </recommendedName>
</protein>
<dbReference type="SUPFAM" id="SSF100950">
    <property type="entry name" value="NagB/RpiA/CoA transferase-like"/>
    <property type="match status" value="1"/>
</dbReference>
<evidence type="ECO:0000259" key="1">
    <source>
        <dbReference type="Pfam" id="PF00455"/>
    </source>
</evidence>
<dbReference type="InterPro" id="IPR037171">
    <property type="entry name" value="NagB/RpiA_transferase-like"/>
</dbReference>
<evidence type="ECO:0000313" key="3">
    <source>
        <dbReference type="Proteomes" id="UP000182763"/>
    </source>
</evidence>
<dbReference type="InterPro" id="IPR014036">
    <property type="entry name" value="DeoR-like_C"/>
</dbReference>
<name>A0A1J5GLY9_9BACT</name>
<feature type="domain" description="DeoR-like transcriptional repressor C-terminal sensor" evidence="1">
    <location>
        <begin position="3"/>
        <end position="123"/>
    </location>
</feature>
<dbReference type="PANTHER" id="PTHR30363:SF44">
    <property type="entry name" value="AGA OPERON TRANSCRIPTIONAL REPRESSOR-RELATED"/>
    <property type="match status" value="1"/>
</dbReference>
<gene>
    <name evidence="2" type="ORF">AUK42_06500</name>
</gene>
<evidence type="ECO:0000313" key="2">
    <source>
        <dbReference type="EMBL" id="OIP68040.1"/>
    </source>
</evidence>
<dbReference type="Pfam" id="PF00455">
    <property type="entry name" value="DeoRC"/>
    <property type="match status" value="1"/>
</dbReference>
<comment type="caution">
    <text evidence="2">The sequence shown here is derived from an EMBL/GenBank/DDBJ whole genome shotgun (WGS) entry which is preliminary data.</text>
</comment>
<reference evidence="2 3" key="1">
    <citation type="journal article" date="2016" name="Environ. Microbiol.">
        <title>Genomic resolution of a cold subsurface aquifer community provides metabolic insights for novel microbes adapted to high CO concentrations.</title>
        <authorList>
            <person name="Probst A.J."/>
            <person name="Castelle C.J."/>
            <person name="Singh A."/>
            <person name="Brown C.T."/>
            <person name="Anantharaman K."/>
            <person name="Sharon I."/>
            <person name="Hug L.A."/>
            <person name="Burstein D."/>
            <person name="Emerson J.B."/>
            <person name="Thomas B.C."/>
            <person name="Banfield J.F."/>
        </authorList>
    </citation>
    <scope>NUCLEOTIDE SEQUENCE [LARGE SCALE GENOMIC DNA]</scope>
    <source>
        <strain evidence="2">CG2_30_33_13</strain>
    </source>
</reference>
<dbReference type="InterPro" id="IPR050313">
    <property type="entry name" value="Carb_Metab_HTH_regulators"/>
</dbReference>
<dbReference type="SMART" id="SM01134">
    <property type="entry name" value="DeoRC"/>
    <property type="match status" value="1"/>
</dbReference>
<accession>A0A1J5GLY9</accession>
<dbReference type="PANTHER" id="PTHR30363">
    <property type="entry name" value="HTH-TYPE TRANSCRIPTIONAL REGULATOR SRLR-RELATED"/>
    <property type="match status" value="1"/>
</dbReference>
<dbReference type="STRING" id="1805029.AUK42_06500"/>
<dbReference type="Proteomes" id="UP000182763">
    <property type="component" value="Unassembled WGS sequence"/>
</dbReference>
<dbReference type="AlphaFoldDB" id="A0A1J5GLY9"/>
<organism evidence="2 3">
    <name type="scientific">Candidatus Infernicultor aquiphilus</name>
    <dbReference type="NCBI Taxonomy" id="1805029"/>
    <lineage>
        <taxon>Bacteria</taxon>
        <taxon>Pseudomonadati</taxon>
        <taxon>Atribacterota</taxon>
        <taxon>Candidatus Phoenicimicrobiia</taxon>
        <taxon>Candidatus Pheonicimicrobiales</taxon>
        <taxon>Candidatus Phoenicimicrobiaceae</taxon>
        <taxon>Candidatus Infernicultor</taxon>
    </lineage>
</organism>